<dbReference type="CDD" id="cd00761">
    <property type="entry name" value="Glyco_tranf_GTA_type"/>
    <property type="match status" value="1"/>
</dbReference>
<dbReference type="Pfam" id="PF00535">
    <property type="entry name" value="Glycos_transf_2"/>
    <property type="match status" value="1"/>
</dbReference>
<evidence type="ECO:0000256" key="1">
    <source>
        <dbReference type="ARBA" id="ARBA00022676"/>
    </source>
</evidence>
<dbReference type="EMBL" id="QRDQ01000012">
    <property type="protein sequence ID" value="RED19604.1"/>
    <property type="molecule type" value="Genomic_DNA"/>
</dbReference>
<comment type="caution">
    <text evidence="4">The sequence shown here is derived from an EMBL/GenBank/DDBJ whole genome shotgun (WGS) entry which is preliminary data.</text>
</comment>
<sequence>MLISIIIPIYNVEKYIERCLFSVFNQTYKEIEIILVNDCSPDSSMEIVERILKENPIETRVKVINHDENKGLSDARNTGIINAQGEYIYFLDSDDAITLDCIQTLVNNSNGEEVIIASVLKDDKTLYWENQNIGGYKGNEVFDAYFNGDIYDMACNKLVKKDFLINNQLFFKPKLIHEDFLWSYQVAMATSSMIIIKEPTYIYFVRSGSLNTNFTKRNVDNIFISFRIIQEDIKKNKYYNLNSVVCFLVCKSYDFKYLAVKDAKMTLKEYLEIDFNLIDLSMIGQKKATVLKYSILKMPGFIQFYIFKIRKKLQMSVNL</sequence>
<organism evidence="4 5">
    <name type="scientific">Flavobacterium cutihirudinis</name>
    <dbReference type="NCBI Taxonomy" id="1265740"/>
    <lineage>
        <taxon>Bacteria</taxon>
        <taxon>Pseudomonadati</taxon>
        <taxon>Bacteroidota</taxon>
        <taxon>Flavobacteriia</taxon>
        <taxon>Flavobacteriales</taxon>
        <taxon>Flavobacteriaceae</taxon>
        <taxon>Flavobacterium</taxon>
    </lineage>
</organism>
<feature type="domain" description="Glycosyltransferase 2-like" evidence="3">
    <location>
        <begin position="4"/>
        <end position="132"/>
    </location>
</feature>
<dbReference type="AlphaFoldDB" id="A0A3D9FK98"/>
<name>A0A3D9FK98_9FLAO</name>
<evidence type="ECO:0000259" key="3">
    <source>
        <dbReference type="Pfam" id="PF00535"/>
    </source>
</evidence>
<dbReference type="GO" id="GO:0016758">
    <property type="term" value="F:hexosyltransferase activity"/>
    <property type="evidence" value="ECO:0007669"/>
    <property type="project" value="UniProtKB-ARBA"/>
</dbReference>
<dbReference type="PANTHER" id="PTHR22916">
    <property type="entry name" value="GLYCOSYLTRANSFERASE"/>
    <property type="match status" value="1"/>
</dbReference>
<dbReference type="SUPFAM" id="SSF53448">
    <property type="entry name" value="Nucleotide-diphospho-sugar transferases"/>
    <property type="match status" value="1"/>
</dbReference>
<dbReference type="Gene3D" id="3.90.550.10">
    <property type="entry name" value="Spore Coat Polysaccharide Biosynthesis Protein SpsA, Chain A"/>
    <property type="match status" value="1"/>
</dbReference>
<evidence type="ECO:0000313" key="4">
    <source>
        <dbReference type="EMBL" id="RED19604.1"/>
    </source>
</evidence>
<proteinExistence type="predicted"/>
<dbReference type="InterPro" id="IPR029044">
    <property type="entry name" value="Nucleotide-diphossugar_trans"/>
</dbReference>
<dbReference type="Proteomes" id="UP000257004">
    <property type="component" value="Unassembled WGS sequence"/>
</dbReference>
<dbReference type="RefSeq" id="WP_115889833.1">
    <property type="nucleotide sequence ID" value="NZ_QRDQ01000012.1"/>
</dbReference>
<evidence type="ECO:0000313" key="5">
    <source>
        <dbReference type="Proteomes" id="UP000257004"/>
    </source>
</evidence>
<keyword evidence="1" id="KW-0328">Glycosyltransferase</keyword>
<keyword evidence="2 4" id="KW-0808">Transferase</keyword>
<reference evidence="4 5" key="1">
    <citation type="submission" date="2018-07" db="EMBL/GenBank/DDBJ databases">
        <title>Genomic Encyclopedia of Archaeal and Bacterial Type Strains, Phase II (KMG-II): from individual species to whole genera.</title>
        <authorList>
            <person name="Goeker M."/>
        </authorList>
    </citation>
    <scope>NUCLEOTIDE SEQUENCE [LARGE SCALE GENOMIC DNA]</scope>
    <source>
        <strain evidence="4 5">DSM 25795</strain>
    </source>
</reference>
<gene>
    <name evidence="4" type="ORF">BD847_3891</name>
</gene>
<evidence type="ECO:0000256" key="2">
    <source>
        <dbReference type="ARBA" id="ARBA00022679"/>
    </source>
</evidence>
<dbReference type="PANTHER" id="PTHR22916:SF51">
    <property type="entry name" value="GLYCOSYLTRANSFERASE EPSH-RELATED"/>
    <property type="match status" value="1"/>
</dbReference>
<protein>
    <submittedName>
        <fullName evidence="4">Glycosyltransferase involved in cell wall biosynthesis</fullName>
    </submittedName>
</protein>
<accession>A0A3D9FK98</accession>
<dbReference type="InterPro" id="IPR001173">
    <property type="entry name" value="Glyco_trans_2-like"/>
</dbReference>
<keyword evidence="5" id="KW-1185">Reference proteome</keyword>
<dbReference type="OrthoDB" id="396512at2"/>